<dbReference type="Pfam" id="PF00990">
    <property type="entry name" value="GGDEF"/>
    <property type="match status" value="1"/>
</dbReference>
<dbReference type="PROSITE" id="PS50887">
    <property type="entry name" value="GGDEF"/>
    <property type="match status" value="1"/>
</dbReference>
<comment type="caution">
    <text evidence="5">The sequence shown here is derived from an EMBL/GenBank/DDBJ whole genome shotgun (WGS) entry which is preliminary data.</text>
</comment>
<dbReference type="InterPro" id="IPR000160">
    <property type="entry name" value="GGDEF_dom"/>
</dbReference>
<evidence type="ECO:0000259" key="3">
    <source>
        <dbReference type="PROSITE" id="PS50887"/>
    </source>
</evidence>
<dbReference type="Pfam" id="PF00563">
    <property type="entry name" value="EAL"/>
    <property type="match status" value="1"/>
</dbReference>
<keyword evidence="6" id="KW-1185">Reference proteome</keyword>
<organism evidence="5 6">
    <name type="scientific">Paenibacillus thermoaerophilus</name>
    <dbReference type="NCBI Taxonomy" id="1215385"/>
    <lineage>
        <taxon>Bacteria</taxon>
        <taxon>Bacillati</taxon>
        <taxon>Bacillota</taxon>
        <taxon>Bacilli</taxon>
        <taxon>Bacillales</taxon>
        <taxon>Paenibacillaceae</taxon>
        <taxon>Paenibacillus</taxon>
    </lineage>
</organism>
<dbReference type="InterPro" id="IPR035919">
    <property type="entry name" value="EAL_sf"/>
</dbReference>
<dbReference type="SUPFAM" id="SSF141868">
    <property type="entry name" value="EAL domain-like"/>
    <property type="match status" value="1"/>
</dbReference>
<dbReference type="PANTHER" id="PTHR33121">
    <property type="entry name" value="CYCLIC DI-GMP PHOSPHODIESTERASE PDEF"/>
    <property type="match status" value="1"/>
</dbReference>
<dbReference type="Gene3D" id="3.20.20.450">
    <property type="entry name" value="EAL domain"/>
    <property type="match status" value="1"/>
</dbReference>
<sequence>MKSWTHPRDSLPIAEGLAGRLALGPVGLIALDLDGTASFDRSRDAAVREQLLVRLRQFARERQDGSDRLFDDCELGGDIYLYAHYPGADEREAAGKLAALAESIRLYAERELPESFRADGRSLQIGFAIIRPDDGRDLASAVYSAMKRSLREAGSVPADSEESELGKLFADILDERAIQSVFQPIVSLADSSVFGYEALTRGPAGSSFNSPLPLFQFAQRSGGLHKLDRLAREKAIEGFRPAHDQQKIFINIPAQIIHDPQFTPGETLRILERTGIRPRQIVFEITERSSIEDFDTAKKILRHYRSQGYQIAIDDAGAGYSSLQAIAELQPDFVKIDRSLIDRVDKEKTKEHLLEMFVSFARKMNIRLVAEGIERREELMKVAQLGIHFAQGYLLGRPHAELKEPDEELKRIISGSHRLSPASGGSLRIGALGTSIATFDWQEPISSVATLFREQEDEQGAVIVRDQRPVGLMMREKLFQQLSGQYGVSLFWNRPIYQLMDPHPLVVDESLPIEQVSRMAMSRDSNKLYDYVIISREGKIAGATSIRDILERVTHERMEQARVSNPLTGLPGNRQIQRELRRRISLAQPFSVIYADLDYFKWFNDRFGFQRGDELIQYTAEAIRQAVYGSGEADDFLGHIGGDDFIVMTGASRPETVCERIIEIFERDIGAFLGEDAGPVLDREGNPVNSGGIHVSLSLVVCRQCVGLTPEAISEAAASLKKQAKAKPGSVFVCGCFGQQLESDFT</sequence>
<dbReference type="NCBIfam" id="TIGR00254">
    <property type="entry name" value="GGDEF"/>
    <property type="match status" value="1"/>
</dbReference>
<protein>
    <submittedName>
        <fullName evidence="5">GGDEF domain-containing protein</fullName>
    </submittedName>
</protein>
<evidence type="ECO:0000259" key="4">
    <source>
        <dbReference type="PROSITE" id="PS51371"/>
    </source>
</evidence>
<dbReference type="InterPro" id="IPR029787">
    <property type="entry name" value="Nucleotide_cyclase"/>
</dbReference>
<dbReference type="RefSeq" id="WP_138789318.1">
    <property type="nucleotide sequence ID" value="NZ_JBHTGQ010000009.1"/>
</dbReference>
<evidence type="ECO:0000313" key="5">
    <source>
        <dbReference type="EMBL" id="MFC7749137.1"/>
    </source>
</evidence>
<gene>
    <name evidence="5" type="ORF">ACFQWB_04145</name>
</gene>
<dbReference type="PANTHER" id="PTHR33121:SF76">
    <property type="entry name" value="SIGNALING PROTEIN"/>
    <property type="match status" value="1"/>
</dbReference>
<dbReference type="CDD" id="cd01949">
    <property type="entry name" value="GGDEF"/>
    <property type="match status" value="1"/>
</dbReference>
<dbReference type="CDD" id="cd01948">
    <property type="entry name" value="EAL"/>
    <property type="match status" value="1"/>
</dbReference>
<dbReference type="SUPFAM" id="SSF54631">
    <property type="entry name" value="CBS-domain pair"/>
    <property type="match status" value="1"/>
</dbReference>
<name>A0ABW2UZ23_9BACL</name>
<dbReference type="EMBL" id="JBHTGQ010000009">
    <property type="protein sequence ID" value="MFC7749137.1"/>
    <property type="molecule type" value="Genomic_DNA"/>
</dbReference>
<dbReference type="InterPro" id="IPR046342">
    <property type="entry name" value="CBS_dom_sf"/>
</dbReference>
<dbReference type="SMART" id="SM00267">
    <property type="entry name" value="GGDEF"/>
    <property type="match status" value="1"/>
</dbReference>
<proteinExistence type="predicted"/>
<dbReference type="Gene3D" id="3.10.580.10">
    <property type="entry name" value="CBS-domain"/>
    <property type="match status" value="1"/>
</dbReference>
<evidence type="ECO:0000256" key="1">
    <source>
        <dbReference type="PROSITE-ProRule" id="PRU00703"/>
    </source>
</evidence>
<feature type="domain" description="CBS" evidence="4">
    <location>
        <begin position="500"/>
        <end position="559"/>
    </location>
</feature>
<dbReference type="InterPro" id="IPR000644">
    <property type="entry name" value="CBS_dom"/>
</dbReference>
<dbReference type="InterPro" id="IPR050706">
    <property type="entry name" value="Cyclic-di-GMP_PDE-like"/>
</dbReference>
<feature type="domain" description="GGDEF" evidence="3">
    <location>
        <begin position="588"/>
        <end position="738"/>
    </location>
</feature>
<dbReference type="InterPro" id="IPR001633">
    <property type="entry name" value="EAL_dom"/>
</dbReference>
<feature type="domain" description="EAL" evidence="2">
    <location>
        <begin position="162"/>
        <end position="412"/>
    </location>
</feature>
<dbReference type="SUPFAM" id="SSF55073">
    <property type="entry name" value="Nucleotide cyclase"/>
    <property type="match status" value="1"/>
</dbReference>
<evidence type="ECO:0000259" key="2">
    <source>
        <dbReference type="PROSITE" id="PS50883"/>
    </source>
</evidence>
<accession>A0ABW2UZ23</accession>
<dbReference type="Pfam" id="PF00571">
    <property type="entry name" value="CBS"/>
    <property type="match status" value="1"/>
</dbReference>
<dbReference type="PROSITE" id="PS51371">
    <property type="entry name" value="CBS"/>
    <property type="match status" value="1"/>
</dbReference>
<dbReference type="PROSITE" id="PS50883">
    <property type="entry name" value="EAL"/>
    <property type="match status" value="1"/>
</dbReference>
<dbReference type="Gene3D" id="3.30.70.270">
    <property type="match status" value="1"/>
</dbReference>
<reference evidence="6" key="1">
    <citation type="journal article" date="2019" name="Int. J. Syst. Evol. Microbiol.">
        <title>The Global Catalogue of Microorganisms (GCM) 10K type strain sequencing project: providing services to taxonomists for standard genome sequencing and annotation.</title>
        <authorList>
            <consortium name="The Broad Institute Genomics Platform"/>
            <consortium name="The Broad Institute Genome Sequencing Center for Infectious Disease"/>
            <person name="Wu L."/>
            <person name="Ma J."/>
        </authorList>
    </citation>
    <scope>NUCLEOTIDE SEQUENCE [LARGE SCALE GENOMIC DNA]</scope>
    <source>
        <strain evidence="6">JCM 18657</strain>
    </source>
</reference>
<dbReference type="SMART" id="SM00052">
    <property type="entry name" value="EAL"/>
    <property type="match status" value="1"/>
</dbReference>
<keyword evidence="1" id="KW-0129">CBS domain</keyword>
<dbReference type="InterPro" id="IPR043128">
    <property type="entry name" value="Rev_trsase/Diguanyl_cyclase"/>
</dbReference>
<dbReference type="Proteomes" id="UP001596528">
    <property type="component" value="Unassembled WGS sequence"/>
</dbReference>
<evidence type="ECO:0000313" key="6">
    <source>
        <dbReference type="Proteomes" id="UP001596528"/>
    </source>
</evidence>